<accession>A0A811Y6W2</accession>
<proteinExistence type="predicted"/>
<evidence type="ECO:0000313" key="2">
    <source>
        <dbReference type="EMBL" id="CAD7672745.1"/>
    </source>
</evidence>
<feature type="signal peptide" evidence="1">
    <location>
        <begin position="1"/>
        <end position="23"/>
    </location>
</feature>
<dbReference type="AlphaFoldDB" id="A0A811Y6W2"/>
<name>A0A811Y6W2_NYCPR</name>
<sequence length="92" mass="10203">MVFQGSDWFLPILCLLSVHTGKPYPIRSQLGEKHQAGKSVALDLHGISMLCSTCRACCHLTLGQSGRLWFFHSVLPALVHSNDVRLQTEGKQ</sequence>
<keyword evidence="1" id="KW-0732">Signal</keyword>
<reference evidence="2" key="1">
    <citation type="submission" date="2020-12" db="EMBL/GenBank/DDBJ databases">
        <authorList>
            <consortium name="Molecular Ecology Group"/>
        </authorList>
    </citation>
    <scope>NUCLEOTIDE SEQUENCE</scope>
    <source>
        <strain evidence="2">TBG_1078</strain>
    </source>
</reference>
<gene>
    <name evidence="2" type="ORF">NYPRO_LOCUS5540</name>
</gene>
<organism evidence="2 3">
    <name type="scientific">Nyctereutes procyonoides</name>
    <name type="common">Raccoon dog</name>
    <name type="synonym">Canis procyonoides</name>
    <dbReference type="NCBI Taxonomy" id="34880"/>
    <lineage>
        <taxon>Eukaryota</taxon>
        <taxon>Metazoa</taxon>
        <taxon>Chordata</taxon>
        <taxon>Craniata</taxon>
        <taxon>Vertebrata</taxon>
        <taxon>Euteleostomi</taxon>
        <taxon>Mammalia</taxon>
        <taxon>Eutheria</taxon>
        <taxon>Laurasiatheria</taxon>
        <taxon>Carnivora</taxon>
        <taxon>Caniformia</taxon>
        <taxon>Canidae</taxon>
        <taxon>Nyctereutes</taxon>
    </lineage>
</organism>
<keyword evidence="3" id="KW-1185">Reference proteome</keyword>
<dbReference type="EMBL" id="CAJHUB010000669">
    <property type="protein sequence ID" value="CAD7672745.1"/>
    <property type="molecule type" value="Genomic_DNA"/>
</dbReference>
<dbReference type="Proteomes" id="UP000645828">
    <property type="component" value="Unassembled WGS sequence"/>
</dbReference>
<protein>
    <submittedName>
        <fullName evidence="2">(raccoon dog) hypothetical protein</fullName>
    </submittedName>
</protein>
<evidence type="ECO:0000256" key="1">
    <source>
        <dbReference type="SAM" id="SignalP"/>
    </source>
</evidence>
<feature type="chain" id="PRO_5033052593" evidence="1">
    <location>
        <begin position="24"/>
        <end position="92"/>
    </location>
</feature>
<evidence type="ECO:0000313" key="3">
    <source>
        <dbReference type="Proteomes" id="UP000645828"/>
    </source>
</evidence>
<comment type="caution">
    <text evidence="2">The sequence shown here is derived from an EMBL/GenBank/DDBJ whole genome shotgun (WGS) entry which is preliminary data.</text>
</comment>